<reference evidence="7 8" key="1">
    <citation type="journal article" date="2012" name="Int. J. Syst. Evol. Microbiol.">
        <title>Vibrio caribbeanicus sp. nov., isolated from the marine sponge Scleritoderma cyanea.</title>
        <authorList>
            <person name="Hoffmann M."/>
            <person name="Monday S.R."/>
            <person name="Allard M.W."/>
            <person name="Strain E.A."/>
            <person name="Whittaker P."/>
            <person name="Naum M."/>
            <person name="McCarthy P.J."/>
            <person name="Lopez J.V."/>
            <person name="Fischer M."/>
            <person name="Brown E.W."/>
        </authorList>
    </citation>
    <scope>NUCLEOTIDE SEQUENCE [LARGE SCALE GENOMIC DNA]</scope>
    <source>
        <strain evidence="8">DSMZ 21326</strain>
    </source>
</reference>
<dbReference type="SUPFAM" id="SSF58104">
    <property type="entry name" value="Methyl-accepting chemotaxis protein (MCP) signaling domain"/>
    <property type="match status" value="1"/>
</dbReference>
<gene>
    <name evidence="7" type="ORF">VISI1226_05803</name>
</gene>
<keyword evidence="5" id="KW-1133">Transmembrane helix</keyword>
<dbReference type="CDD" id="cd11386">
    <property type="entry name" value="MCP_signal"/>
    <property type="match status" value="1"/>
</dbReference>
<comment type="similarity">
    <text evidence="3">Belongs to the methyl-accepting chemotaxis (MCP) protein family.</text>
</comment>
<keyword evidence="5" id="KW-0812">Transmembrane</keyword>
<comment type="subcellular location">
    <subcellularLocation>
        <location evidence="1">Membrane</location>
    </subcellularLocation>
</comment>
<sequence length="393" mass="43338">MTVKKLITIPIVLIILLLSIKILHIAIFQSAVINYLEIFYLSLLSFSLVCLCICYSRVVKPLNVFGEHLEYLCNFNLRPGPVCEWLENNPDRQDEFGQLARKLRSFREPIHTLIHQLNEETVHNLAENQKVISDVIKVNGDNVTQDLANVEQAATAVSELAATAIDVANNAQQAQVSANQAIEVIQSSTEALNHANGISEQTQNSMHESSKIVDQLRTYSENISSVVEIISTISEQTNLLALNAAIEAARAGEQGRGFAVVADEVRALAAKTQEATNNIQSSISELQSLTQVASNTMEKNTELIEQSKSIGDDLNIAFDDIFKKVEVMLEINTLVATAAVQQSTVTEEISMRMEEINTSVKESKDNSDSITDSNENINGLTGKLYEQVSRFTV</sequence>
<feature type="transmembrane region" description="Helical" evidence="5">
    <location>
        <begin position="38"/>
        <end position="58"/>
    </location>
</feature>
<evidence type="ECO:0000313" key="8">
    <source>
        <dbReference type="Proteomes" id="UP000006228"/>
    </source>
</evidence>
<protein>
    <recommendedName>
        <fullName evidence="6">Methyl-accepting transducer domain-containing protein</fullName>
    </recommendedName>
</protein>
<dbReference type="GO" id="GO:0007165">
    <property type="term" value="P:signal transduction"/>
    <property type="evidence" value="ECO:0007669"/>
    <property type="project" value="UniProtKB-KW"/>
</dbReference>
<dbReference type="Gene3D" id="1.10.287.950">
    <property type="entry name" value="Methyl-accepting chemotaxis protein"/>
    <property type="match status" value="1"/>
</dbReference>
<name>E8M145_PHOS4</name>
<keyword evidence="2 4" id="KW-0807">Transducer</keyword>
<evidence type="ECO:0000313" key="7">
    <source>
        <dbReference type="EMBL" id="EGA72284.1"/>
    </source>
</evidence>
<dbReference type="InterPro" id="IPR004089">
    <property type="entry name" value="MCPsignal_dom"/>
</dbReference>
<accession>E8M145</accession>
<dbReference type="PROSITE" id="PS50111">
    <property type="entry name" value="CHEMOTAXIS_TRANSDUC_2"/>
    <property type="match status" value="1"/>
</dbReference>
<evidence type="ECO:0000256" key="3">
    <source>
        <dbReference type="ARBA" id="ARBA00029447"/>
    </source>
</evidence>
<dbReference type="FunFam" id="1.10.287.950:FF:000001">
    <property type="entry name" value="Methyl-accepting chemotaxis sensory transducer"/>
    <property type="match status" value="1"/>
</dbReference>
<dbReference type="SMART" id="SM00283">
    <property type="entry name" value="MA"/>
    <property type="match status" value="1"/>
</dbReference>
<evidence type="ECO:0000256" key="4">
    <source>
        <dbReference type="PROSITE-ProRule" id="PRU00284"/>
    </source>
</evidence>
<dbReference type="PANTHER" id="PTHR32089">
    <property type="entry name" value="METHYL-ACCEPTING CHEMOTAXIS PROTEIN MCPB"/>
    <property type="match status" value="1"/>
</dbReference>
<dbReference type="GO" id="GO:0006935">
    <property type="term" value="P:chemotaxis"/>
    <property type="evidence" value="ECO:0007669"/>
    <property type="project" value="UniProtKB-ARBA"/>
</dbReference>
<dbReference type="PANTHER" id="PTHR32089:SF33">
    <property type="entry name" value="TOXIN COREGULATED PILUS BIOSYNTHESIS PROTEIN I"/>
    <property type="match status" value="1"/>
</dbReference>
<feature type="domain" description="Methyl-accepting transducer" evidence="6">
    <location>
        <begin position="121"/>
        <end position="357"/>
    </location>
</feature>
<dbReference type="Proteomes" id="UP000006228">
    <property type="component" value="Unassembled WGS sequence"/>
</dbReference>
<organism evidence="7 8">
    <name type="scientific">Vibrio sinaloensis DSM 21326</name>
    <dbReference type="NCBI Taxonomy" id="945550"/>
    <lineage>
        <taxon>Bacteria</taxon>
        <taxon>Pseudomonadati</taxon>
        <taxon>Pseudomonadota</taxon>
        <taxon>Gammaproteobacteria</taxon>
        <taxon>Vibrionales</taxon>
        <taxon>Vibrionaceae</taxon>
        <taxon>Vibrio</taxon>
        <taxon>Vibrio oreintalis group</taxon>
    </lineage>
</organism>
<dbReference type="EMBL" id="AEVT01000003">
    <property type="protein sequence ID" value="EGA72284.1"/>
    <property type="molecule type" value="Genomic_DNA"/>
</dbReference>
<evidence type="ECO:0000256" key="5">
    <source>
        <dbReference type="SAM" id="Phobius"/>
    </source>
</evidence>
<proteinExistence type="inferred from homology"/>
<evidence type="ECO:0000256" key="1">
    <source>
        <dbReference type="ARBA" id="ARBA00004370"/>
    </source>
</evidence>
<dbReference type="eggNOG" id="COG0840">
    <property type="taxonomic scope" value="Bacteria"/>
</dbReference>
<evidence type="ECO:0000259" key="6">
    <source>
        <dbReference type="PROSITE" id="PS50111"/>
    </source>
</evidence>
<comment type="caution">
    <text evidence="7">The sequence shown here is derived from an EMBL/GenBank/DDBJ whole genome shotgun (WGS) entry which is preliminary data.</text>
</comment>
<feature type="transmembrane region" description="Helical" evidence="5">
    <location>
        <begin position="6"/>
        <end position="26"/>
    </location>
</feature>
<keyword evidence="5" id="KW-0472">Membrane</keyword>
<dbReference type="AlphaFoldDB" id="E8M145"/>
<dbReference type="Pfam" id="PF00015">
    <property type="entry name" value="MCPsignal"/>
    <property type="match status" value="1"/>
</dbReference>
<evidence type="ECO:0000256" key="2">
    <source>
        <dbReference type="ARBA" id="ARBA00023224"/>
    </source>
</evidence>
<dbReference type="GO" id="GO:0016020">
    <property type="term" value="C:membrane"/>
    <property type="evidence" value="ECO:0007669"/>
    <property type="project" value="UniProtKB-SubCell"/>
</dbReference>